<proteinExistence type="predicted"/>
<feature type="compositionally biased region" description="Acidic residues" evidence="1">
    <location>
        <begin position="65"/>
        <end position="76"/>
    </location>
</feature>
<dbReference type="Pfam" id="PF19060">
    <property type="entry name" value="DVNP"/>
    <property type="match status" value="1"/>
</dbReference>
<organism evidence="2">
    <name type="scientific">Alexandrium monilatum</name>
    <dbReference type="NCBI Taxonomy" id="311494"/>
    <lineage>
        <taxon>Eukaryota</taxon>
        <taxon>Sar</taxon>
        <taxon>Alveolata</taxon>
        <taxon>Dinophyceae</taxon>
        <taxon>Gonyaulacales</taxon>
        <taxon>Pyrocystaceae</taxon>
        <taxon>Alexandrium</taxon>
    </lineage>
</organism>
<dbReference type="GO" id="GO:0051276">
    <property type="term" value="P:chromosome organization"/>
    <property type="evidence" value="ECO:0007669"/>
    <property type="project" value="InterPro"/>
</dbReference>
<evidence type="ECO:0000256" key="1">
    <source>
        <dbReference type="SAM" id="MobiDB-lite"/>
    </source>
</evidence>
<dbReference type="InterPro" id="IPR043928">
    <property type="entry name" value="DNVP"/>
</dbReference>
<gene>
    <name evidence="2" type="ORF">AMON00008_LOCUS20732</name>
</gene>
<dbReference type="EMBL" id="HBNR01030386">
    <property type="protein sequence ID" value="CAE4584190.1"/>
    <property type="molecule type" value="Transcribed_RNA"/>
</dbReference>
<protein>
    <submittedName>
        <fullName evidence="2">Uncharacterized protein</fullName>
    </submittedName>
</protein>
<feature type="compositionally biased region" description="Basic residues" evidence="1">
    <location>
        <begin position="45"/>
        <end position="54"/>
    </location>
</feature>
<sequence length="199" mass="21494">MAQGTASLVAAWMGVASLPPEIPVPSASLRTVRAPAASMPDIVAKPKRRGRRPVRRAEVRVAEEEHPEPEPEDEEQVPVPVMKRRHSRKGKTIIARGRLAKVHVFRGYKEKTSGGLTADRIGKNARGRLVSKAASAASKVRFAKGLCVWNQAVSDARKLLRLEGFVAINGGTPMGKALYAKARSLFSQRSAAIAVSQES</sequence>
<dbReference type="GO" id="GO:0003677">
    <property type="term" value="F:DNA binding"/>
    <property type="evidence" value="ECO:0007669"/>
    <property type="project" value="InterPro"/>
</dbReference>
<feature type="region of interest" description="Disordered" evidence="1">
    <location>
        <begin position="40"/>
        <end position="88"/>
    </location>
</feature>
<accession>A0A7S4QHW6</accession>
<reference evidence="2" key="1">
    <citation type="submission" date="2021-01" db="EMBL/GenBank/DDBJ databases">
        <authorList>
            <person name="Corre E."/>
            <person name="Pelletier E."/>
            <person name="Niang G."/>
            <person name="Scheremetjew M."/>
            <person name="Finn R."/>
            <person name="Kale V."/>
            <person name="Holt S."/>
            <person name="Cochrane G."/>
            <person name="Meng A."/>
            <person name="Brown T."/>
            <person name="Cohen L."/>
        </authorList>
    </citation>
    <scope>NUCLEOTIDE SEQUENCE</scope>
    <source>
        <strain evidence="2">CCMP3105</strain>
    </source>
</reference>
<dbReference type="AlphaFoldDB" id="A0A7S4QHW6"/>
<feature type="compositionally biased region" description="Basic and acidic residues" evidence="1">
    <location>
        <begin position="55"/>
        <end position="64"/>
    </location>
</feature>
<name>A0A7S4QHW6_9DINO</name>
<evidence type="ECO:0000313" key="2">
    <source>
        <dbReference type="EMBL" id="CAE4584190.1"/>
    </source>
</evidence>